<evidence type="ECO:0000256" key="1">
    <source>
        <dbReference type="SAM" id="MobiDB-lite"/>
    </source>
</evidence>
<keyword evidence="3" id="KW-0378">Hydrolase</keyword>
<protein>
    <submittedName>
        <fullName evidence="2">U296d</fullName>
    </submittedName>
</protein>
<dbReference type="AlphaFoldDB" id="Q50142"/>
<proteinExistence type="predicted"/>
<feature type="region of interest" description="Disordered" evidence="1">
    <location>
        <begin position="1"/>
        <end position="28"/>
    </location>
</feature>
<reference evidence="3" key="1">
    <citation type="journal article" date="1993" name="Mol. Microbiol.">
        <title>Use of an ordered cosmid library to deduce the genomic organization of Mycobacterium leprae.</title>
        <authorList>
            <person name="Eiglmeier K."/>
            <person name="Honore N."/>
            <person name="Woods S.A."/>
            <person name="Caudron B."/>
            <person name="Cole S.T."/>
        </authorList>
    </citation>
    <scope>NUCLEOTIDE SEQUENCE</scope>
</reference>
<sequence length="56" mass="5902">MDVSAGSLNTEFADQSSGTSNAPGAAVLRDKSQCRAYRPSLRYVRVSNQPLSSSAP</sequence>
<dbReference type="GO" id="GO:0004177">
    <property type="term" value="F:aminopeptidase activity"/>
    <property type="evidence" value="ECO:0007669"/>
    <property type="project" value="UniProtKB-KW"/>
</dbReference>
<evidence type="ECO:0000313" key="2">
    <source>
        <dbReference type="EMBL" id="AAA63132.1"/>
    </source>
</evidence>
<dbReference type="EMBL" id="Z95151">
    <property type="protein sequence ID" value="CAB08407.1"/>
    <property type="molecule type" value="Genomic_DNA"/>
</dbReference>
<name>Q50142_MYCLR</name>
<feature type="compositionally biased region" description="Polar residues" evidence="1">
    <location>
        <begin position="1"/>
        <end position="22"/>
    </location>
</feature>
<keyword evidence="3" id="KW-0645">Protease</keyword>
<reference evidence="2" key="3">
    <citation type="submission" date="1995-04" db="EMBL/GenBank/DDBJ databases">
        <authorList>
            <person name="Smith D.R."/>
        </authorList>
    </citation>
    <scope>NUCLEOTIDE SEQUENCE</scope>
</reference>
<organism evidence="2">
    <name type="scientific">Mycobacterium leprae</name>
    <dbReference type="NCBI Taxonomy" id="1769"/>
    <lineage>
        <taxon>Bacteria</taxon>
        <taxon>Bacillati</taxon>
        <taxon>Actinomycetota</taxon>
        <taxon>Actinomycetes</taxon>
        <taxon>Mycobacteriales</taxon>
        <taxon>Mycobacteriaceae</taxon>
        <taxon>Mycobacterium</taxon>
    </lineage>
</organism>
<keyword evidence="3" id="KW-0031">Aminopeptidase</keyword>
<gene>
    <name evidence="3" type="primary">MLCB5.11</name>
</gene>
<reference evidence="2" key="2">
    <citation type="submission" date="1994-09" db="EMBL/GenBank/DDBJ databases">
        <authorList>
            <person name="Robison K."/>
        </authorList>
    </citation>
    <scope>NUCLEOTIDE SEQUENCE</scope>
</reference>
<accession>O08110</accession>
<accession>Q50142</accession>
<dbReference type="EMBL" id="U15187">
    <property type="protein sequence ID" value="AAA63132.1"/>
    <property type="molecule type" value="Genomic_DNA"/>
</dbReference>
<evidence type="ECO:0000313" key="3">
    <source>
        <dbReference type="EMBL" id="CAB08407.1"/>
    </source>
</evidence>
<reference evidence="3" key="5">
    <citation type="submission" date="1997-05" db="EMBL/GenBank/DDBJ databases">
        <authorList>
            <person name="Parkhill J."/>
            <person name="Barrell B.G."/>
            <person name="Rajandream M.A."/>
        </authorList>
    </citation>
    <scope>NUCLEOTIDE SEQUENCE</scope>
</reference>
<reference evidence="3" key="4">
    <citation type="submission" date="1997-05" db="EMBL/GenBank/DDBJ databases">
        <authorList>
            <person name="Badcock K."/>
            <person name="Churcher C.M."/>
        </authorList>
    </citation>
    <scope>NUCLEOTIDE SEQUENCE</scope>
</reference>